<feature type="domain" description="Thioredoxin" evidence="5">
    <location>
        <begin position="27"/>
        <end position="162"/>
    </location>
</feature>
<dbReference type="InterPro" id="IPR013766">
    <property type="entry name" value="Thioredoxin_domain"/>
</dbReference>
<evidence type="ECO:0000313" key="6">
    <source>
        <dbReference type="EMBL" id="PJG82650.1"/>
    </source>
</evidence>
<comment type="subcellular location">
    <subcellularLocation>
        <location evidence="1">Cell envelope</location>
    </subcellularLocation>
</comment>
<dbReference type="Gene3D" id="3.40.30.10">
    <property type="entry name" value="Glutaredoxin"/>
    <property type="match status" value="1"/>
</dbReference>
<evidence type="ECO:0000256" key="2">
    <source>
        <dbReference type="ARBA" id="ARBA00022748"/>
    </source>
</evidence>
<dbReference type="SUPFAM" id="SSF52833">
    <property type="entry name" value="Thioredoxin-like"/>
    <property type="match status" value="1"/>
</dbReference>
<dbReference type="AlphaFoldDB" id="A0A2M8RUT2"/>
<dbReference type="EMBL" id="PHGZ01000015">
    <property type="protein sequence ID" value="PJG82650.1"/>
    <property type="molecule type" value="Genomic_DNA"/>
</dbReference>
<dbReference type="GO" id="GO:0017004">
    <property type="term" value="P:cytochrome complex assembly"/>
    <property type="evidence" value="ECO:0007669"/>
    <property type="project" value="UniProtKB-KW"/>
</dbReference>
<dbReference type="RefSeq" id="WP_100296909.1">
    <property type="nucleotide sequence ID" value="NZ_PHGZ01000015.1"/>
</dbReference>
<proteinExistence type="predicted"/>
<organism evidence="6 7">
    <name type="scientific">Caviibacterium pharyngocola</name>
    <dbReference type="NCBI Taxonomy" id="28159"/>
    <lineage>
        <taxon>Bacteria</taxon>
        <taxon>Pseudomonadati</taxon>
        <taxon>Pseudomonadota</taxon>
        <taxon>Gammaproteobacteria</taxon>
        <taxon>Pasteurellales</taxon>
        <taxon>Pasteurellaceae</taxon>
        <taxon>Caviibacterium</taxon>
    </lineage>
</organism>
<protein>
    <submittedName>
        <fullName evidence="6">Thioredoxin</fullName>
    </submittedName>
</protein>
<dbReference type="OrthoDB" id="9788279at2"/>
<sequence>MKFNNLIKWLLISAVGFCLISCKEETATVGGQAPEIAVFDLQGQPVNLQDYQGKTTLLNFWSETCGICIAELKELAQLEQENPNKIHILAINIDGANADTQKTVEKRQIHLPVVKDQMKISAERYQLIGTPTSFIIDPQGKILYKFEGLIPQDILTNLFKGN</sequence>
<dbReference type="GO" id="GO:0030313">
    <property type="term" value="C:cell envelope"/>
    <property type="evidence" value="ECO:0007669"/>
    <property type="project" value="UniProtKB-SubCell"/>
</dbReference>
<dbReference type="Pfam" id="PF00578">
    <property type="entry name" value="AhpC-TSA"/>
    <property type="match status" value="1"/>
</dbReference>
<dbReference type="CDD" id="cd02966">
    <property type="entry name" value="TlpA_like_family"/>
    <property type="match status" value="1"/>
</dbReference>
<dbReference type="Proteomes" id="UP000230282">
    <property type="component" value="Unassembled WGS sequence"/>
</dbReference>
<dbReference type="InterPro" id="IPR000866">
    <property type="entry name" value="AhpC/TSA"/>
</dbReference>
<dbReference type="PANTHER" id="PTHR42852">
    <property type="entry name" value="THIOL:DISULFIDE INTERCHANGE PROTEIN DSBE"/>
    <property type="match status" value="1"/>
</dbReference>
<evidence type="ECO:0000256" key="1">
    <source>
        <dbReference type="ARBA" id="ARBA00004196"/>
    </source>
</evidence>
<dbReference type="PROSITE" id="PS51352">
    <property type="entry name" value="THIOREDOXIN_2"/>
    <property type="match status" value="1"/>
</dbReference>
<dbReference type="InterPro" id="IPR036249">
    <property type="entry name" value="Thioredoxin-like_sf"/>
</dbReference>
<dbReference type="GO" id="GO:0016491">
    <property type="term" value="F:oxidoreductase activity"/>
    <property type="evidence" value="ECO:0007669"/>
    <property type="project" value="InterPro"/>
</dbReference>
<reference evidence="6 7" key="1">
    <citation type="submission" date="2017-11" db="EMBL/GenBank/DDBJ databases">
        <title>Reclassification of Bisgaard taxon 5 as Caviibacterium pharyngocola gen. nov., sp. nov.</title>
        <authorList>
            <person name="Christensen H."/>
        </authorList>
    </citation>
    <scope>NUCLEOTIDE SEQUENCE [LARGE SCALE GENOMIC DNA]</scope>
    <source>
        <strain evidence="6 7">7_3</strain>
    </source>
</reference>
<keyword evidence="7" id="KW-1185">Reference proteome</keyword>
<dbReference type="PANTHER" id="PTHR42852:SF6">
    <property type="entry name" value="THIOL:DISULFIDE INTERCHANGE PROTEIN DSBE"/>
    <property type="match status" value="1"/>
</dbReference>
<evidence type="ECO:0000256" key="4">
    <source>
        <dbReference type="ARBA" id="ARBA00023284"/>
    </source>
</evidence>
<name>A0A2M8RUT2_9PAST</name>
<keyword evidence="4" id="KW-0676">Redox-active center</keyword>
<keyword evidence="3" id="KW-1015">Disulfide bond</keyword>
<gene>
    <name evidence="6" type="ORF">CVP04_07550</name>
</gene>
<evidence type="ECO:0000313" key="7">
    <source>
        <dbReference type="Proteomes" id="UP000230282"/>
    </source>
</evidence>
<keyword evidence="2" id="KW-0201">Cytochrome c-type biogenesis</keyword>
<evidence type="ECO:0000256" key="3">
    <source>
        <dbReference type="ARBA" id="ARBA00023157"/>
    </source>
</evidence>
<dbReference type="GO" id="GO:0016209">
    <property type="term" value="F:antioxidant activity"/>
    <property type="evidence" value="ECO:0007669"/>
    <property type="project" value="InterPro"/>
</dbReference>
<evidence type="ECO:0000259" key="5">
    <source>
        <dbReference type="PROSITE" id="PS51352"/>
    </source>
</evidence>
<accession>A0A2M8RUT2</accession>
<comment type="caution">
    <text evidence="6">The sequence shown here is derived from an EMBL/GenBank/DDBJ whole genome shotgun (WGS) entry which is preliminary data.</text>
</comment>
<dbReference type="InterPro" id="IPR050553">
    <property type="entry name" value="Thioredoxin_ResA/DsbE_sf"/>
</dbReference>